<dbReference type="InterPro" id="IPR018078">
    <property type="entry name" value="DNA-binding_RecF_CS"/>
</dbReference>
<dbReference type="InterPro" id="IPR003593">
    <property type="entry name" value="AAA+_ATPase"/>
</dbReference>
<proteinExistence type="inferred from homology"/>
<dbReference type="Gene3D" id="3.40.50.300">
    <property type="entry name" value="P-loop containing nucleotide triphosphate hydrolases"/>
    <property type="match status" value="1"/>
</dbReference>
<comment type="subcellular location">
    <subcellularLocation>
        <location evidence="1 9 10">Cytoplasm</location>
    </subcellularLocation>
</comment>
<keyword evidence="9 10" id="KW-0234">DNA repair</keyword>
<dbReference type="InterPro" id="IPR001238">
    <property type="entry name" value="DNA-binding_RecF"/>
</dbReference>
<reference evidence="13" key="1">
    <citation type="submission" date="2022-04" db="EMBL/GenBank/DDBJ databases">
        <title>Roseomonas acroporae sp. nov., isolated from coral Acropora digitifera.</title>
        <authorList>
            <person name="Sun H."/>
        </authorList>
    </citation>
    <scope>NUCLEOTIDE SEQUENCE</scope>
    <source>
        <strain evidence="13">NAR14</strain>
    </source>
</reference>
<dbReference type="GO" id="GO:0006260">
    <property type="term" value="P:DNA replication"/>
    <property type="evidence" value="ECO:0007669"/>
    <property type="project" value="UniProtKB-UniRule"/>
</dbReference>
<evidence type="ECO:0000259" key="12">
    <source>
        <dbReference type="SMART" id="SM00382"/>
    </source>
</evidence>
<evidence type="ECO:0000256" key="11">
    <source>
        <dbReference type="SAM" id="MobiDB-lite"/>
    </source>
</evidence>
<dbReference type="GO" id="GO:0005737">
    <property type="term" value="C:cytoplasm"/>
    <property type="evidence" value="ECO:0007669"/>
    <property type="project" value="UniProtKB-SubCell"/>
</dbReference>
<evidence type="ECO:0000256" key="1">
    <source>
        <dbReference type="ARBA" id="ARBA00004496"/>
    </source>
</evidence>
<dbReference type="InterPro" id="IPR003395">
    <property type="entry name" value="RecF/RecN/SMC_N"/>
</dbReference>
<evidence type="ECO:0000256" key="3">
    <source>
        <dbReference type="ARBA" id="ARBA00020170"/>
    </source>
</evidence>
<dbReference type="GO" id="GO:0005524">
    <property type="term" value="F:ATP binding"/>
    <property type="evidence" value="ECO:0007669"/>
    <property type="project" value="UniProtKB-UniRule"/>
</dbReference>
<evidence type="ECO:0000256" key="9">
    <source>
        <dbReference type="HAMAP-Rule" id="MF_00365"/>
    </source>
</evidence>
<evidence type="ECO:0000256" key="2">
    <source>
        <dbReference type="ARBA" id="ARBA00008016"/>
    </source>
</evidence>
<dbReference type="GO" id="GO:0006302">
    <property type="term" value="P:double-strand break repair"/>
    <property type="evidence" value="ECO:0007669"/>
    <property type="project" value="TreeGrafter"/>
</dbReference>
<name>A0A9X1Y738_9PROT</name>
<dbReference type="GO" id="GO:0003697">
    <property type="term" value="F:single-stranded DNA binding"/>
    <property type="evidence" value="ECO:0007669"/>
    <property type="project" value="UniProtKB-UniRule"/>
</dbReference>
<keyword evidence="14" id="KW-1185">Reference proteome</keyword>
<sequence length="424" mass="44206">MAGPDRPACLTSRQAIPRGAEKPYLPSVPPAPPLRLTRLLLHDFRSYAEASWPVSGRIVLVSGENGAGKTNLLEAISLLAPGRGLRGARVAELARHDPAGGAAWAVAGRFEGPGGESEIGTGTPPAGTSGGGSPGNAPDRRVFRLDGNPVRSQAELAERVAMVWLTPQMDRLFQEGLSGRRRFLDRLVWALEPGHAREVAAHDQAMSQRNRLLAERRGDNAWLAALEDAMARHGVAATAARRAVVAQLNALLEGGVVGAFPAARLGLACGIAEALDREPALAVEDRLRADLALARPRDAAAGAALSGAHRCDMLLTHAGKGVPASLCSTGEQKALLVAMVLAHAALMGTQRGFAPLLLLDEIAAHLDAARREALFAALSALPAQAFLTGTDPALFAPLAGLAEGFRVEGGKVVPDPHFPVPKAA</sequence>
<comment type="caution">
    <text evidence="13">The sequence shown here is derived from an EMBL/GenBank/DDBJ whole genome shotgun (WGS) entry which is preliminary data.</text>
</comment>
<accession>A0A9X1Y738</accession>
<dbReference type="InterPro" id="IPR042174">
    <property type="entry name" value="RecF_2"/>
</dbReference>
<evidence type="ECO:0000256" key="10">
    <source>
        <dbReference type="RuleBase" id="RU000578"/>
    </source>
</evidence>
<dbReference type="GO" id="GO:0009432">
    <property type="term" value="P:SOS response"/>
    <property type="evidence" value="ECO:0007669"/>
    <property type="project" value="UniProtKB-UniRule"/>
</dbReference>
<evidence type="ECO:0000256" key="4">
    <source>
        <dbReference type="ARBA" id="ARBA00022490"/>
    </source>
</evidence>
<feature type="binding site" evidence="9">
    <location>
        <begin position="63"/>
        <end position="70"/>
    </location>
    <ligand>
        <name>ATP</name>
        <dbReference type="ChEBI" id="CHEBI:30616"/>
    </ligand>
</feature>
<evidence type="ECO:0000256" key="6">
    <source>
        <dbReference type="ARBA" id="ARBA00022741"/>
    </source>
</evidence>
<keyword evidence="7 9" id="KW-0067">ATP-binding</keyword>
<dbReference type="Pfam" id="PF02463">
    <property type="entry name" value="SMC_N"/>
    <property type="match status" value="1"/>
</dbReference>
<dbReference type="Proteomes" id="UP001139516">
    <property type="component" value="Unassembled WGS sequence"/>
</dbReference>
<keyword evidence="9 10" id="KW-0742">SOS response</keyword>
<dbReference type="Gene3D" id="1.20.1050.90">
    <property type="entry name" value="RecF/RecN/SMC, N-terminal domain"/>
    <property type="match status" value="1"/>
</dbReference>
<dbReference type="AlphaFoldDB" id="A0A9X1Y738"/>
<dbReference type="InterPro" id="IPR027417">
    <property type="entry name" value="P-loop_NTPase"/>
</dbReference>
<organism evidence="13 14">
    <name type="scientific">Roseomonas acroporae</name>
    <dbReference type="NCBI Taxonomy" id="2937791"/>
    <lineage>
        <taxon>Bacteria</taxon>
        <taxon>Pseudomonadati</taxon>
        <taxon>Pseudomonadota</taxon>
        <taxon>Alphaproteobacteria</taxon>
        <taxon>Acetobacterales</taxon>
        <taxon>Roseomonadaceae</taxon>
        <taxon>Roseomonas</taxon>
    </lineage>
</organism>
<protein>
    <recommendedName>
        <fullName evidence="3 9">DNA replication and repair protein RecF</fullName>
    </recommendedName>
</protein>
<evidence type="ECO:0000313" key="13">
    <source>
        <dbReference type="EMBL" id="MCK8783425.1"/>
    </source>
</evidence>
<comment type="function">
    <text evidence="9 10">The RecF protein is involved in DNA metabolism; it is required for DNA replication and normal SOS inducibility. RecF binds preferentially to single-stranded, linear DNA. It also seems to bind ATP.</text>
</comment>
<feature type="domain" description="AAA+ ATPase" evidence="12">
    <location>
        <begin position="55"/>
        <end position="409"/>
    </location>
</feature>
<keyword evidence="9 10" id="KW-0227">DNA damage</keyword>
<dbReference type="GO" id="GO:0000731">
    <property type="term" value="P:DNA synthesis involved in DNA repair"/>
    <property type="evidence" value="ECO:0007669"/>
    <property type="project" value="TreeGrafter"/>
</dbReference>
<evidence type="ECO:0000256" key="7">
    <source>
        <dbReference type="ARBA" id="ARBA00022840"/>
    </source>
</evidence>
<dbReference type="RefSeq" id="WP_248665547.1">
    <property type="nucleotide sequence ID" value="NZ_JALPRX010000009.1"/>
</dbReference>
<dbReference type="EMBL" id="JALPRX010000009">
    <property type="protein sequence ID" value="MCK8783425.1"/>
    <property type="molecule type" value="Genomic_DNA"/>
</dbReference>
<evidence type="ECO:0000313" key="14">
    <source>
        <dbReference type="Proteomes" id="UP001139516"/>
    </source>
</evidence>
<dbReference type="NCBIfam" id="TIGR00611">
    <property type="entry name" value="recf"/>
    <property type="match status" value="1"/>
</dbReference>
<evidence type="ECO:0000256" key="8">
    <source>
        <dbReference type="ARBA" id="ARBA00023125"/>
    </source>
</evidence>
<evidence type="ECO:0000256" key="5">
    <source>
        <dbReference type="ARBA" id="ARBA00022705"/>
    </source>
</evidence>
<feature type="region of interest" description="Disordered" evidence="11">
    <location>
        <begin position="111"/>
        <end position="138"/>
    </location>
</feature>
<comment type="similarity">
    <text evidence="2 9 10">Belongs to the RecF family.</text>
</comment>
<keyword evidence="5 9" id="KW-0235">DNA replication</keyword>
<dbReference type="PROSITE" id="PS00618">
    <property type="entry name" value="RECF_2"/>
    <property type="match status" value="1"/>
</dbReference>
<dbReference type="HAMAP" id="MF_00365">
    <property type="entry name" value="RecF"/>
    <property type="match status" value="1"/>
</dbReference>
<dbReference type="SMART" id="SM00382">
    <property type="entry name" value="AAA"/>
    <property type="match status" value="1"/>
</dbReference>
<dbReference type="PANTHER" id="PTHR32182:SF0">
    <property type="entry name" value="DNA REPLICATION AND REPAIR PROTEIN RECF"/>
    <property type="match status" value="1"/>
</dbReference>
<dbReference type="SUPFAM" id="SSF52540">
    <property type="entry name" value="P-loop containing nucleoside triphosphate hydrolases"/>
    <property type="match status" value="1"/>
</dbReference>
<dbReference type="PANTHER" id="PTHR32182">
    <property type="entry name" value="DNA REPLICATION AND REPAIR PROTEIN RECF"/>
    <property type="match status" value="1"/>
</dbReference>
<keyword evidence="8 9" id="KW-0238">DNA-binding</keyword>
<keyword evidence="4 9" id="KW-0963">Cytoplasm</keyword>
<gene>
    <name evidence="9 13" type="primary">recF</name>
    <name evidence="13" type="ORF">M0638_03385</name>
</gene>
<keyword evidence="6 9" id="KW-0547">Nucleotide-binding</keyword>